<protein>
    <recommendedName>
        <fullName evidence="2">BTB domain-containing protein</fullName>
    </recommendedName>
</protein>
<proteinExistence type="predicted"/>
<keyword evidence="4" id="KW-1185">Reference proteome</keyword>
<evidence type="ECO:0000313" key="4">
    <source>
        <dbReference type="Proteomes" id="UP001215598"/>
    </source>
</evidence>
<evidence type="ECO:0000259" key="2">
    <source>
        <dbReference type="PROSITE" id="PS50097"/>
    </source>
</evidence>
<feature type="domain" description="BTB" evidence="2">
    <location>
        <begin position="36"/>
        <end position="109"/>
    </location>
</feature>
<dbReference type="Gene3D" id="3.30.710.10">
    <property type="entry name" value="Potassium Channel Kv1.1, Chain A"/>
    <property type="match status" value="1"/>
</dbReference>
<organism evidence="3 4">
    <name type="scientific">Mycena metata</name>
    <dbReference type="NCBI Taxonomy" id="1033252"/>
    <lineage>
        <taxon>Eukaryota</taxon>
        <taxon>Fungi</taxon>
        <taxon>Dikarya</taxon>
        <taxon>Basidiomycota</taxon>
        <taxon>Agaricomycotina</taxon>
        <taxon>Agaricomycetes</taxon>
        <taxon>Agaricomycetidae</taxon>
        <taxon>Agaricales</taxon>
        <taxon>Marasmiineae</taxon>
        <taxon>Mycenaceae</taxon>
        <taxon>Mycena</taxon>
    </lineage>
</organism>
<dbReference type="PROSITE" id="PS50097">
    <property type="entry name" value="BTB"/>
    <property type="match status" value="1"/>
</dbReference>
<dbReference type="CDD" id="cd18186">
    <property type="entry name" value="BTB_POZ_ZBTB_KLHL-like"/>
    <property type="match status" value="1"/>
</dbReference>
<dbReference type="SUPFAM" id="SSF54695">
    <property type="entry name" value="POZ domain"/>
    <property type="match status" value="1"/>
</dbReference>
<evidence type="ECO:0000256" key="1">
    <source>
        <dbReference type="SAM" id="MobiDB-lite"/>
    </source>
</evidence>
<gene>
    <name evidence="3" type="ORF">B0H16DRAFT_1530686</name>
</gene>
<feature type="region of interest" description="Disordered" evidence="1">
    <location>
        <begin position="1"/>
        <end position="22"/>
    </location>
</feature>
<dbReference type="EMBL" id="JARKIB010000034">
    <property type="protein sequence ID" value="KAJ7761830.1"/>
    <property type="molecule type" value="Genomic_DNA"/>
</dbReference>
<dbReference type="InterPro" id="IPR000210">
    <property type="entry name" value="BTB/POZ_dom"/>
</dbReference>
<dbReference type="Proteomes" id="UP001215598">
    <property type="component" value="Unassembled WGS sequence"/>
</dbReference>
<comment type="caution">
    <text evidence="3">The sequence shown here is derived from an EMBL/GenBank/DDBJ whole genome shotgun (WGS) entry which is preliminary data.</text>
</comment>
<accession>A0AAD7JEK3</accession>
<name>A0AAD7JEK3_9AGAR</name>
<dbReference type="Pfam" id="PF00651">
    <property type="entry name" value="BTB"/>
    <property type="match status" value="1"/>
</dbReference>
<dbReference type="InterPro" id="IPR011333">
    <property type="entry name" value="SKP1/BTB/POZ_sf"/>
</dbReference>
<reference evidence="3" key="1">
    <citation type="submission" date="2023-03" db="EMBL/GenBank/DDBJ databases">
        <title>Massive genome expansion in bonnet fungi (Mycena s.s.) driven by repeated elements and novel gene families across ecological guilds.</title>
        <authorList>
            <consortium name="Lawrence Berkeley National Laboratory"/>
            <person name="Harder C.B."/>
            <person name="Miyauchi S."/>
            <person name="Viragh M."/>
            <person name="Kuo A."/>
            <person name="Thoen E."/>
            <person name="Andreopoulos B."/>
            <person name="Lu D."/>
            <person name="Skrede I."/>
            <person name="Drula E."/>
            <person name="Henrissat B."/>
            <person name="Morin E."/>
            <person name="Kohler A."/>
            <person name="Barry K."/>
            <person name="LaButti K."/>
            <person name="Morin E."/>
            <person name="Salamov A."/>
            <person name="Lipzen A."/>
            <person name="Mereny Z."/>
            <person name="Hegedus B."/>
            <person name="Baldrian P."/>
            <person name="Stursova M."/>
            <person name="Weitz H."/>
            <person name="Taylor A."/>
            <person name="Grigoriev I.V."/>
            <person name="Nagy L.G."/>
            <person name="Martin F."/>
            <person name="Kauserud H."/>
        </authorList>
    </citation>
    <scope>NUCLEOTIDE SEQUENCE</scope>
    <source>
        <strain evidence="3">CBHHK182m</strain>
    </source>
</reference>
<dbReference type="AlphaFoldDB" id="A0AAD7JEK3"/>
<evidence type="ECO:0000313" key="3">
    <source>
        <dbReference type="EMBL" id="KAJ7761830.1"/>
    </source>
</evidence>
<sequence>MMKEPDTAPGRPVKRAKSKSVLPTPDRDAEFYNDSGDCVILVENTLFKVHRFILIRHSPVFSTLFALPHGASAAEGLSDDLPISLSDDKAQDFRSLFKYLYAPRVSFKPTFCHWFHSSRSAFATQANSIPVTDLPDIIAVAKISNKYEICVWRDWALLVIT</sequence>
<dbReference type="SMART" id="SM00225">
    <property type="entry name" value="BTB"/>
    <property type="match status" value="1"/>
</dbReference>